<evidence type="ECO:0000313" key="2">
    <source>
        <dbReference type="Proteomes" id="UP001060085"/>
    </source>
</evidence>
<evidence type="ECO:0000313" key="1">
    <source>
        <dbReference type="EMBL" id="KAI5682709.1"/>
    </source>
</evidence>
<keyword evidence="2" id="KW-1185">Reference proteome</keyword>
<organism evidence="1 2">
    <name type="scientific">Catharanthus roseus</name>
    <name type="common">Madagascar periwinkle</name>
    <name type="synonym">Vinca rosea</name>
    <dbReference type="NCBI Taxonomy" id="4058"/>
    <lineage>
        <taxon>Eukaryota</taxon>
        <taxon>Viridiplantae</taxon>
        <taxon>Streptophyta</taxon>
        <taxon>Embryophyta</taxon>
        <taxon>Tracheophyta</taxon>
        <taxon>Spermatophyta</taxon>
        <taxon>Magnoliopsida</taxon>
        <taxon>eudicotyledons</taxon>
        <taxon>Gunneridae</taxon>
        <taxon>Pentapetalae</taxon>
        <taxon>asterids</taxon>
        <taxon>lamiids</taxon>
        <taxon>Gentianales</taxon>
        <taxon>Apocynaceae</taxon>
        <taxon>Rauvolfioideae</taxon>
        <taxon>Vinceae</taxon>
        <taxon>Catharanthinae</taxon>
        <taxon>Catharanthus</taxon>
    </lineage>
</organism>
<dbReference type="Proteomes" id="UP001060085">
    <property type="component" value="Linkage Group LG01"/>
</dbReference>
<gene>
    <name evidence="1" type="ORF">M9H77_03937</name>
</gene>
<dbReference type="EMBL" id="CM044701">
    <property type="protein sequence ID" value="KAI5682709.1"/>
    <property type="molecule type" value="Genomic_DNA"/>
</dbReference>
<accession>A0ACC0CD37</accession>
<sequence>MRVEMLPSCSLPGELIESVLLKLPVKSLLRFKAVCKPWYDFISSPYFINLHLRRPLTTNNLLILSDNFADDDSDFNLLTQNYPISDSARDDISCSQISPPFPFGPEDEMQILDSRNGLVCLSIRNHSNIILWNPATKKFRFLGLPDCRSFGTSFTYAGLGYVEATNDYKLVRMVHPVKPRSIGFLWVYTLSADSWKQLDIDFNKFVFQPRPPVFVNGCLHWLTNRHISGNLIGALNVAEEVASCMPVPDSYGYRSEIVRQLTVIRGSLSVVVFSTSHLKFPVMEIWLMTEYGVQGSWSNQFKLEALSAIARPIGSWKDGELIFRYDEGASKKIMFYDPFTKRKKYFTKFQSFSFQTFNYIESLESVETGRRLLNAD</sequence>
<name>A0ACC0CD37_CATRO</name>
<reference evidence="2" key="1">
    <citation type="journal article" date="2023" name="Nat. Plants">
        <title>Single-cell RNA sequencing provides a high-resolution roadmap for understanding the multicellular compartmentation of specialized metabolism.</title>
        <authorList>
            <person name="Sun S."/>
            <person name="Shen X."/>
            <person name="Li Y."/>
            <person name="Li Y."/>
            <person name="Wang S."/>
            <person name="Li R."/>
            <person name="Zhang H."/>
            <person name="Shen G."/>
            <person name="Guo B."/>
            <person name="Wei J."/>
            <person name="Xu J."/>
            <person name="St-Pierre B."/>
            <person name="Chen S."/>
            <person name="Sun C."/>
        </authorList>
    </citation>
    <scope>NUCLEOTIDE SEQUENCE [LARGE SCALE GENOMIC DNA]</scope>
</reference>
<proteinExistence type="predicted"/>
<protein>
    <submittedName>
        <fullName evidence="1">Uncharacterized protein</fullName>
    </submittedName>
</protein>
<comment type="caution">
    <text evidence="1">The sequence shown here is derived from an EMBL/GenBank/DDBJ whole genome shotgun (WGS) entry which is preliminary data.</text>
</comment>